<dbReference type="RefSeq" id="WP_203663976.1">
    <property type="nucleotide sequence ID" value="NZ_BAAAZM010000023.1"/>
</dbReference>
<dbReference type="Gene3D" id="3.40.190.10">
    <property type="entry name" value="Periplasmic binding protein-like II"/>
    <property type="match status" value="2"/>
</dbReference>
<evidence type="ECO:0000313" key="6">
    <source>
        <dbReference type="EMBL" id="GID15601.1"/>
    </source>
</evidence>
<dbReference type="SUPFAM" id="SSF46785">
    <property type="entry name" value="Winged helix' DNA-binding domain"/>
    <property type="match status" value="1"/>
</dbReference>
<dbReference type="InterPro" id="IPR036388">
    <property type="entry name" value="WH-like_DNA-bd_sf"/>
</dbReference>
<evidence type="ECO:0000313" key="7">
    <source>
        <dbReference type="Proteomes" id="UP000612808"/>
    </source>
</evidence>
<dbReference type="InterPro" id="IPR000847">
    <property type="entry name" value="LysR_HTH_N"/>
</dbReference>
<keyword evidence="3" id="KW-0238">DNA-binding</keyword>
<dbReference type="AlphaFoldDB" id="A0A8J3JC16"/>
<dbReference type="Proteomes" id="UP000612808">
    <property type="component" value="Unassembled WGS sequence"/>
</dbReference>
<dbReference type="FunFam" id="1.10.10.10:FF:000001">
    <property type="entry name" value="LysR family transcriptional regulator"/>
    <property type="match status" value="1"/>
</dbReference>
<keyword evidence="4" id="KW-0804">Transcription</keyword>
<comment type="similarity">
    <text evidence="1">Belongs to the LysR transcriptional regulatory family.</text>
</comment>
<comment type="caution">
    <text evidence="6">The sequence shown here is derived from an EMBL/GenBank/DDBJ whole genome shotgun (WGS) entry which is preliminary data.</text>
</comment>
<dbReference type="PROSITE" id="PS50931">
    <property type="entry name" value="HTH_LYSR"/>
    <property type="match status" value="1"/>
</dbReference>
<proteinExistence type="inferred from homology"/>
<dbReference type="GO" id="GO:0003677">
    <property type="term" value="F:DNA binding"/>
    <property type="evidence" value="ECO:0007669"/>
    <property type="project" value="UniProtKB-KW"/>
</dbReference>
<organism evidence="6 7">
    <name type="scientific">Actinocatenispora rupis</name>
    <dbReference type="NCBI Taxonomy" id="519421"/>
    <lineage>
        <taxon>Bacteria</taxon>
        <taxon>Bacillati</taxon>
        <taxon>Actinomycetota</taxon>
        <taxon>Actinomycetes</taxon>
        <taxon>Micromonosporales</taxon>
        <taxon>Micromonosporaceae</taxon>
        <taxon>Actinocatenispora</taxon>
    </lineage>
</organism>
<dbReference type="PANTHER" id="PTHR30346:SF17">
    <property type="entry name" value="LYSR FAMILY TRANSCRIPTIONAL REGULATOR"/>
    <property type="match status" value="1"/>
</dbReference>
<dbReference type="PANTHER" id="PTHR30346">
    <property type="entry name" value="TRANSCRIPTIONAL DUAL REGULATOR HCAR-RELATED"/>
    <property type="match status" value="1"/>
</dbReference>
<dbReference type="InterPro" id="IPR005119">
    <property type="entry name" value="LysR_subst-bd"/>
</dbReference>
<dbReference type="GO" id="GO:0003700">
    <property type="term" value="F:DNA-binding transcription factor activity"/>
    <property type="evidence" value="ECO:0007669"/>
    <property type="project" value="InterPro"/>
</dbReference>
<keyword evidence="2" id="KW-0805">Transcription regulation</keyword>
<accession>A0A8J3JC16</accession>
<dbReference type="SUPFAM" id="SSF53850">
    <property type="entry name" value="Periplasmic binding protein-like II"/>
    <property type="match status" value="1"/>
</dbReference>
<feature type="domain" description="HTH lysR-type" evidence="5">
    <location>
        <begin position="3"/>
        <end position="60"/>
    </location>
</feature>
<reference evidence="6" key="1">
    <citation type="submission" date="2021-01" db="EMBL/GenBank/DDBJ databases">
        <title>Whole genome shotgun sequence of Actinocatenispora rupis NBRC 107355.</title>
        <authorList>
            <person name="Komaki H."/>
            <person name="Tamura T."/>
        </authorList>
    </citation>
    <scope>NUCLEOTIDE SEQUENCE</scope>
    <source>
        <strain evidence="6">NBRC 107355</strain>
    </source>
</reference>
<dbReference type="Pfam" id="PF03466">
    <property type="entry name" value="LysR_substrate"/>
    <property type="match status" value="1"/>
</dbReference>
<protein>
    <submittedName>
        <fullName evidence="6">LysR family transcriptional regulator</fullName>
    </submittedName>
</protein>
<evidence type="ECO:0000256" key="2">
    <source>
        <dbReference type="ARBA" id="ARBA00023015"/>
    </source>
</evidence>
<name>A0A8J3JC16_9ACTN</name>
<dbReference type="GO" id="GO:0032993">
    <property type="term" value="C:protein-DNA complex"/>
    <property type="evidence" value="ECO:0007669"/>
    <property type="project" value="TreeGrafter"/>
</dbReference>
<dbReference type="InterPro" id="IPR036390">
    <property type="entry name" value="WH_DNA-bd_sf"/>
</dbReference>
<evidence type="ECO:0000259" key="5">
    <source>
        <dbReference type="PROSITE" id="PS50931"/>
    </source>
</evidence>
<dbReference type="EMBL" id="BOMB01000044">
    <property type="protein sequence ID" value="GID15601.1"/>
    <property type="molecule type" value="Genomic_DNA"/>
</dbReference>
<evidence type="ECO:0000256" key="4">
    <source>
        <dbReference type="ARBA" id="ARBA00023163"/>
    </source>
</evidence>
<dbReference type="PRINTS" id="PR00039">
    <property type="entry name" value="HTHLYSR"/>
</dbReference>
<evidence type="ECO:0000256" key="3">
    <source>
        <dbReference type="ARBA" id="ARBA00023125"/>
    </source>
</evidence>
<sequence length="292" mass="31234">MDIELRHLRYVVAVADAGTTVEAARRLRVAQPSLSQQIRAVEQRLGVPLFRRGPRGMAPTPAGEAFVAGARRTLAELDAAVAAARDAPVPVRVGVCAGVPTGLLTEVGSALHRTSTDISYEPHDSAQQAELLRRGDLAYGILRPPVDDDRLTLLPVREEPLGVVVPPGHPLAGAAVDWPALAGYRLLWFPDSRAPGYAAAVLAHLAAHGWTPRTQVAQYRGHALFVHALSAAADLVALRPRDAVASSTELVWVPFADDPPREVLALAALTDGPWAAHLVDLTRRRPTECENP</sequence>
<dbReference type="Pfam" id="PF00126">
    <property type="entry name" value="HTH_1"/>
    <property type="match status" value="1"/>
</dbReference>
<keyword evidence="7" id="KW-1185">Reference proteome</keyword>
<gene>
    <name evidence="6" type="ORF">Aru02nite_64900</name>
</gene>
<dbReference type="Gene3D" id="1.10.10.10">
    <property type="entry name" value="Winged helix-like DNA-binding domain superfamily/Winged helix DNA-binding domain"/>
    <property type="match status" value="1"/>
</dbReference>
<evidence type="ECO:0000256" key="1">
    <source>
        <dbReference type="ARBA" id="ARBA00009437"/>
    </source>
</evidence>